<name>A0A376VLM1_ECOLX</name>
<proteinExistence type="predicted"/>
<evidence type="ECO:0000313" key="2">
    <source>
        <dbReference type="Proteomes" id="UP000254495"/>
    </source>
</evidence>
<reference evidence="1 2" key="1">
    <citation type="submission" date="2018-06" db="EMBL/GenBank/DDBJ databases">
        <authorList>
            <consortium name="Pathogen Informatics"/>
            <person name="Doyle S."/>
        </authorList>
    </citation>
    <scope>NUCLEOTIDE SEQUENCE [LARGE SCALE GENOMIC DNA]</scope>
    <source>
        <strain evidence="1 2">NCTC9077</strain>
    </source>
</reference>
<evidence type="ECO:0000313" key="1">
    <source>
        <dbReference type="EMBL" id="STJ12127.1"/>
    </source>
</evidence>
<protein>
    <submittedName>
        <fullName evidence="1">Uncharacterized protein</fullName>
    </submittedName>
</protein>
<organism evidence="1 2">
    <name type="scientific">Escherichia coli</name>
    <dbReference type="NCBI Taxonomy" id="562"/>
    <lineage>
        <taxon>Bacteria</taxon>
        <taxon>Pseudomonadati</taxon>
        <taxon>Pseudomonadota</taxon>
        <taxon>Gammaproteobacteria</taxon>
        <taxon>Enterobacterales</taxon>
        <taxon>Enterobacteriaceae</taxon>
        <taxon>Escherichia</taxon>
    </lineage>
</organism>
<accession>A0A376VLM1</accession>
<sequence>MVLAYAFAIKLHNDLNSQVAHSFPYCLTCKPEQKVQEGGKRHNDCQYSLNNHTKVFIC</sequence>
<dbReference type="EMBL" id="UGCU01000001">
    <property type="protein sequence ID" value="STJ12127.1"/>
    <property type="molecule type" value="Genomic_DNA"/>
</dbReference>
<gene>
    <name evidence="1" type="ORF">NCTC9077_03868</name>
</gene>
<dbReference type="AlphaFoldDB" id="A0A376VLM1"/>
<dbReference type="Proteomes" id="UP000254495">
    <property type="component" value="Unassembled WGS sequence"/>
</dbReference>